<evidence type="ECO:0000313" key="2">
    <source>
        <dbReference type="EMBL" id="WEK03308.1"/>
    </source>
</evidence>
<evidence type="ECO:0000256" key="1">
    <source>
        <dbReference type="SAM" id="SignalP"/>
    </source>
</evidence>
<evidence type="ECO:0000313" key="3">
    <source>
        <dbReference type="Proteomes" id="UP001217476"/>
    </source>
</evidence>
<keyword evidence="1" id="KW-0732">Signal</keyword>
<dbReference type="Proteomes" id="UP001217476">
    <property type="component" value="Chromosome"/>
</dbReference>
<protein>
    <submittedName>
        <fullName evidence="2">Uncharacterized protein</fullName>
    </submittedName>
</protein>
<name>A0AAJ6B099_9HYPH</name>
<organism evidence="2 3">
    <name type="scientific">Candidatus Devosia phytovorans</name>
    <dbReference type="NCBI Taxonomy" id="3121372"/>
    <lineage>
        <taxon>Bacteria</taxon>
        <taxon>Pseudomonadati</taxon>
        <taxon>Pseudomonadota</taxon>
        <taxon>Alphaproteobacteria</taxon>
        <taxon>Hyphomicrobiales</taxon>
        <taxon>Devosiaceae</taxon>
        <taxon>Devosia</taxon>
    </lineage>
</organism>
<sequence>MRVVLALMTLAIGTPVLGAPVSIVVQNTSQDTIENINVFPVDVDQNIGSYTVPIAPGQAGRIDLSLAQCQPVEVLVTIKDNPAEFRPVVDLCRDPLLTVGE</sequence>
<gene>
    <name evidence="2" type="ORF">P0Y65_14040</name>
</gene>
<proteinExistence type="predicted"/>
<dbReference type="EMBL" id="CP119312">
    <property type="protein sequence ID" value="WEK03308.1"/>
    <property type="molecule type" value="Genomic_DNA"/>
</dbReference>
<dbReference type="AlphaFoldDB" id="A0AAJ6B099"/>
<feature type="signal peptide" evidence="1">
    <location>
        <begin position="1"/>
        <end position="18"/>
    </location>
</feature>
<feature type="chain" id="PRO_5042598955" evidence="1">
    <location>
        <begin position="19"/>
        <end position="101"/>
    </location>
</feature>
<accession>A0AAJ6B099</accession>
<reference evidence="2" key="1">
    <citation type="submission" date="2023-03" db="EMBL/GenBank/DDBJ databases">
        <title>Andean soil-derived lignocellulolytic bacterial consortium as a source of novel taxa and putative plastic-active enzymes.</title>
        <authorList>
            <person name="Diaz-Garcia L."/>
            <person name="Chuvochina M."/>
            <person name="Feuerriegel G."/>
            <person name="Bunk B."/>
            <person name="Sproer C."/>
            <person name="Streit W.R."/>
            <person name="Rodriguez L.M."/>
            <person name="Overmann J."/>
            <person name="Jimenez D.J."/>
        </authorList>
    </citation>
    <scope>NUCLEOTIDE SEQUENCE</scope>
    <source>
        <strain evidence="2">MAG 4196</strain>
    </source>
</reference>